<keyword evidence="2" id="KW-0238">DNA-binding</keyword>
<dbReference type="SUPFAM" id="SSF54909">
    <property type="entry name" value="Dimeric alpha+beta barrel"/>
    <property type="match status" value="1"/>
</dbReference>
<dbReference type="InterPro" id="IPR036388">
    <property type="entry name" value="WH-like_DNA-bd_sf"/>
</dbReference>
<reference evidence="5 6" key="1">
    <citation type="submission" date="2018-11" db="EMBL/GenBank/DDBJ databases">
        <title>Genomic Encyclopedia of Type Strains, Phase IV (KMG-IV): sequencing the most valuable type-strain genomes for metagenomic binning, comparative biology and taxonomic classification.</title>
        <authorList>
            <person name="Goeker M."/>
        </authorList>
    </citation>
    <scope>NUCLEOTIDE SEQUENCE [LARGE SCALE GENOMIC DNA]</scope>
    <source>
        <strain evidence="5 6">DSM 101684</strain>
    </source>
</reference>
<evidence type="ECO:0000256" key="2">
    <source>
        <dbReference type="ARBA" id="ARBA00023125"/>
    </source>
</evidence>
<dbReference type="AlphaFoldDB" id="A0A3N4UDA5"/>
<dbReference type="InterPro" id="IPR019887">
    <property type="entry name" value="Tscrpt_reg_AsnC/Lrp_C"/>
</dbReference>
<protein>
    <submittedName>
        <fullName evidence="5">AsnC family transcriptional regulator</fullName>
    </submittedName>
</protein>
<dbReference type="InterPro" id="IPR000485">
    <property type="entry name" value="AsnC-type_HTH_dom"/>
</dbReference>
<keyword evidence="6" id="KW-1185">Reference proteome</keyword>
<organism evidence="5 6">
    <name type="scientific">Tibeticola sediminis</name>
    <dbReference type="NCBI Taxonomy" id="1917811"/>
    <lineage>
        <taxon>Bacteria</taxon>
        <taxon>Pseudomonadati</taxon>
        <taxon>Pseudomonadota</taxon>
        <taxon>Betaproteobacteria</taxon>
        <taxon>Burkholderiales</taxon>
        <taxon>Comamonadaceae</taxon>
        <taxon>Tibeticola</taxon>
    </lineage>
</organism>
<evidence type="ECO:0000313" key="5">
    <source>
        <dbReference type="EMBL" id="RPE67818.1"/>
    </source>
</evidence>
<dbReference type="PANTHER" id="PTHR30154:SF46">
    <property type="entry name" value="TRANSCRIPTIONAL REGULATORY PROTEIN"/>
    <property type="match status" value="1"/>
</dbReference>
<dbReference type="GO" id="GO:0043200">
    <property type="term" value="P:response to amino acid"/>
    <property type="evidence" value="ECO:0007669"/>
    <property type="project" value="TreeGrafter"/>
</dbReference>
<evidence type="ECO:0000256" key="1">
    <source>
        <dbReference type="ARBA" id="ARBA00023015"/>
    </source>
</evidence>
<name>A0A3N4UDA5_9BURK</name>
<dbReference type="GO" id="GO:0005829">
    <property type="term" value="C:cytosol"/>
    <property type="evidence" value="ECO:0007669"/>
    <property type="project" value="TreeGrafter"/>
</dbReference>
<comment type="caution">
    <text evidence="5">The sequence shown here is derived from an EMBL/GenBank/DDBJ whole genome shotgun (WGS) entry which is preliminary data.</text>
</comment>
<evidence type="ECO:0000313" key="6">
    <source>
        <dbReference type="Proteomes" id="UP000272193"/>
    </source>
</evidence>
<evidence type="ECO:0000259" key="4">
    <source>
        <dbReference type="PROSITE" id="PS50956"/>
    </source>
</evidence>
<dbReference type="PANTHER" id="PTHR30154">
    <property type="entry name" value="LEUCINE-RESPONSIVE REGULATORY PROTEIN"/>
    <property type="match status" value="1"/>
</dbReference>
<feature type="domain" description="HTH asnC-type" evidence="4">
    <location>
        <begin position="7"/>
        <end position="68"/>
    </location>
</feature>
<dbReference type="Pfam" id="PF01037">
    <property type="entry name" value="AsnC_trans_reg"/>
    <property type="match status" value="1"/>
</dbReference>
<dbReference type="GO" id="GO:0043565">
    <property type="term" value="F:sequence-specific DNA binding"/>
    <property type="evidence" value="ECO:0007669"/>
    <property type="project" value="InterPro"/>
</dbReference>
<dbReference type="InterPro" id="IPR036390">
    <property type="entry name" value="WH_DNA-bd_sf"/>
</dbReference>
<dbReference type="Proteomes" id="UP000272193">
    <property type="component" value="Unassembled WGS sequence"/>
</dbReference>
<gene>
    <name evidence="5" type="ORF">EDC62_1704</name>
</gene>
<dbReference type="OrthoDB" id="8526125at2"/>
<dbReference type="Gene3D" id="1.10.10.10">
    <property type="entry name" value="Winged helix-like DNA-binding domain superfamily/Winged helix DNA-binding domain"/>
    <property type="match status" value="1"/>
</dbReference>
<keyword evidence="3" id="KW-0804">Transcription</keyword>
<dbReference type="Pfam" id="PF13404">
    <property type="entry name" value="HTH_AsnC-type"/>
    <property type="match status" value="1"/>
</dbReference>
<dbReference type="Gene3D" id="3.30.70.920">
    <property type="match status" value="1"/>
</dbReference>
<keyword evidence="1" id="KW-0805">Transcription regulation</keyword>
<dbReference type="EMBL" id="RKQL01000003">
    <property type="protein sequence ID" value="RPE67818.1"/>
    <property type="molecule type" value="Genomic_DNA"/>
</dbReference>
<dbReference type="InterPro" id="IPR011008">
    <property type="entry name" value="Dimeric_a/b-barrel"/>
</dbReference>
<dbReference type="SUPFAM" id="SSF46785">
    <property type="entry name" value="Winged helix' DNA-binding domain"/>
    <property type="match status" value="1"/>
</dbReference>
<proteinExistence type="predicted"/>
<dbReference type="PRINTS" id="PR00033">
    <property type="entry name" value="HTHASNC"/>
</dbReference>
<dbReference type="RefSeq" id="WP_124222604.1">
    <property type="nucleotide sequence ID" value="NZ_RKQL01000003.1"/>
</dbReference>
<dbReference type="PROSITE" id="PS50956">
    <property type="entry name" value="HTH_ASNC_2"/>
    <property type="match status" value="1"/>
</dbReference>
<evidence type="ECO:0000256" key="3">
    <source>
        <dbReference type="ARBA" id="ARBA00023163"/>
    </source>
</evidence>
<dbReference type="InterPro" id="IPR019888">
    <property type="entry name" value="Tscrpt_reg_AsnC-like"/>
</dbReference>
<accession>A0A3N4UDA5</accession>
<sequence>MSEFQPPDRLDRAILEWLQRDGRATFETLGTRVGLSASAVLRRVHRLEAMGVIERYAALLRAERLGLGLTAYVQVRLEKQAVPAAHTPMEAFRASVAAWPEVVECVALAGEVDVLLKLVVPDMAAYSRFMMDALLRHPSVQDCKTGFVIDRIKGPAEIPLSGLGFGN</sequence>
<dbReference type="SMART" id="SM00344">
    <property type="entry name" value="HTH_ASNC"/>
    <property type="match status" value="1"/>
</dbReference>